<evidence type="ECO:0000256" key="2">
    <source>
        <dbReference type="ARBA" id="ARBA00022448"/>
    </source>
</evidence>
<dbReference type="GO" id="GO:0051028">
    <property type="term" value="P:mRNA transport"/>
    <property type="evidence" value="ECO:0007669"/>
    <property type="project" value="UniProtKB-KW"/>
</dbReference>
<gene>
    <name evidence="10" type="ORF">LSINAPIS_LOCUS4277</name>
</gene>
<proteinExistence type="predicted"/>
<comment type="subcellular location">
    <subcellularLocation>
        <location evidence="1">Nucleus</location>
        <location evidence="1">Nuclear pore complex</location>
    </subcellularLocation>
</comment>
<dbReference type="SUPFAM" id="SSF50729">
    <property type="entry name" value="PH domain-like"/>
    <property type="match status" value="1"/>
</dbReference>
<organism evidence="10 11">
    <name type="scientific">Leptidea sinapis</name>
    <dbReference type="NCBI Taxonomy" id="189913"/>
    <lineage>
        <taxon>Eukaryota</taxon>
        <taxon>Metazoa</taxon>
        <taxon>Ecdysozoa</taxon>
        <taxon>Arthropoda</taxon>
        <taxon>Hexapoda</taxon>
        <taxon>Insecta</taxon>
        <taxon>Pterygota</taxon>
        <taxon>Neoptera</taxon>
        <taxon>Endopterygota</taxon>
        <taxon>Lepidoptera</taxon>
        <taxon>Glossata</taxon>
        <taxon>Ditrysia</taxon>
        <taxon>Papilionoidea</taxon>
        <taxon>Pieridae</taxon>
        <taxon>Dismorphiinae</taxon>
        <taxon>Leptidea</taxon>
    </lineage>
</organism>
<feature type="region of interest" description="Disordered" evidence="8">
    <location>
        <begin position="86"/>
        <end position="132"/>
    </location>
</feature>
<feature type="region of interest" description="Disordered" evidence="8">
    <location>
        <begin position="474"/>
        <end position="497"/>
    </location>
</feature>
<feature type="compositionally biased region" description="Polar residues" evidence="8">
    <location>
        <begin position="1"/>
        <end position="10"/>
    </location>
</feature>
<feature type="domain" description="RanBD1" evidence="9">
    <location>
        <begin position="505"/>
        <end position="615"/>
    </location>
</feature>
<dbReference type="Gene3D" id="2.30.29.30">
    <property type="entry name" value="Pleckstrin-homology domain (PH domain)/Phosphotyrosine-binding domain (PTB)"/>
    <property type="match status" value="1"/>
</dbReference>
<dbReference type="PROSITE" id="PS50196">
    <property type="entry name" value="RANBD1"/>
    <property type="match status" value="1"/>
</dbReference>
<evidence type="ECO:0000313" key="11">
    <source>
        <dbReference type="Proteomes" id="UP000324832"/>
    </source>
</evidence>
<keyword evidence="7" id="KW-0539">Nucleus</keyword>
<feature type="region of interest" description="Disordered" evidence="8">
    <location>
        <begin position="337"/>
        <end position="387"/>
    </location>
</feature>
<feature type="compositionally biased region" description="Polar residues" evidence="8">
    <location>
        <begin position="337"/>
        <end position="347"/>
    </location>
</feature>
<dbReference type="SMART" id="SM00160">
    <property type="entry name" value="RanBD"/>
    <property type="match status" value="1"/>
</dbReference>
<dbReference type="Pfam" id="PF00638">
    <property type="entry name" value="Ran_BP1"/>
    <property type="match status" value="1"/>
</dbReference>
<dbReference type="GO" id="GO:0015031">
    <property type="term" value="P:protein transport"/>
    <property type="evidence" value="ECO:0007669"/>
    <property type="project" value="UniProtKB-KW"/>
</dbReference>
<keyword evidence="5" id="KW-0811">Translocation</keyword>
<evidence type="ECO:0000256" key="8">
    <source>
        <dbReference type="SAM" id="MobiDB-lite"/>
    </source>
</evidence>
<evidence type="ECO:0000313" key="10">
    <source>
        <dbReference type="EMBL" id="VVC91649.1"/>
    </source>
</evidence>
<evidence type="ECO:0000256" key="4">
    <source>
        <dbReference type="ARBA" id="ARBA00022927"/>
    </source>
</evidence>
<feature type="compositionally biased region" description="Polar residues" evidence="8">
    <location>
        <begin position="112"/>
        <end position="132"/>
    </location>
</feature>
<dbReference type="InterPro" id="IPR000156">
    <property type="entry name" value="Ran_bind_dom"/>
</dbReference>
<evidence type="ECO:0000256" key="3">
    <source>
        <dbReference type="ARBA" id="ARBA00022816"/>
    </source>
</evidence>
<keyword evidence="4" id="KW-0653">Protein transport</keyword>
<feature type="compositionally biased region" description="Acidic residues" evidence="8">
    <location>
        <begin position="17"/>
        <end position="27"/>
    </location>
</feature>
<feature type="region of interest" description="Disordered" evidence="8">
    <location>
        <begin position="45"/>
        <end position="65"/>
    </location>
</feature>
<evidence type="ECO:0000256" key="6">
    <source>
        <dbReference type="ARBA" id="ARBA00023132"/>
    </source>
</evidence>
<dbReference type="InterPro" id="IPR053074">
    <property type="entry name" value="NPC_Nucleoporin"/>
</dbReference>
<keyword evidence="3" id="KW-0509">mRNA transport</keyword>
<evidence type="ECO:0000256" key="1">
    <source>
        <dbReference type="ARBA" id="ARBA00004567"/>
    </source>
</evidence>
<evidence type="ECO:0000256" key="7">
    <source>
        <dbReference type="ARBA" id="ARBA00023242"/>
    </source>
</evidence>
<feature type="compositionally biased region" description="Low complexity" evidence="8">
    <location>
        <begin position="183"/>
        <end position="194"/>
    </location>
</feature>
<evidence type="ECO:0000256" key="5">
    <source>
        <dbReference type="ARBA" id="ARBA00023010"/>
    </source>
</evidence>
<keyword evidence="2" id="KW-0813">Transport</keyword>
<reference evidence="10 11" key="1">
    <citation type="submission" date="2017-07" db="EMBL/GenBank/DDBJ databases">
        <authorList>
            <person name="Talla V."/>
            <person name="Backstrom N."/>
        </authorList>
    </citation>
    <scope>NUCLEOTIDE SEQUENCE [LARGE SCALE GENOMIC DNA]</scope>
</reference>
<dbReference type="InterPro" id="IPR011993">
    <property type="entry name" value="PH-like_dom_sf"/>
</dbReference>
<dbReference type="Pfam" id="PF08911">
    <property type="entry name" value="NUP50"/>
    <property type="match status" value="1"/>
</dbReference>
<protein>
    <recommendedName>
        <fullName evidence="9">RanBD1 domain-containing protein</fullName>
    </recommendedName>
</protein>
<dbReference type="PANTHER" id="PTHR38697:SF1">
    <property type="entry name" value="NUCLEAR PORE COMPLEX PROTEIN SIMILAR TO S. CEREVISIAE NUP2 (EUROFUNG)"/>
    <property type="match status" value="1"/>
</dbReference>
<feature type="compositionally biased region" description="Polar residues" evidence="8">
    <location>
        <begin position="474"/>
        <end position="483"/>
    </location>
</feature>
<name>A0A5E4Q2K7_9NEOP</name>
<accession>A0A5E4Q2K7</accession>
<dbReference type="AlphaFoldDB" id="A0A5E4Q2K7"/>
<feature type="region of interest" description="Disordered" evidence="8">
    <location>
        <begin position="179"/>
        <end position="201"/>
    </location>
</feature>
<feature type="compositionally biased region" description="Low complexity" evidence="8">
    <location>
        <begin position="366"/>
        <end position="387"/>
    </location>
</feature>
<dbReference type="EMBL" id="FZQP02001114">
    <property type="protein sequence ID" value="VVC91649.1"/>
    <property type="molecule type" value="Genomic_DNA"/>
</dbReference>
<keyword evidence="6" id="KW-0906">Nuclear pore complex</keyword>
<feature type="region of interest" description="Disordered" evidence="8">
    <location>
        <begin position="1"/>
        <end position="29"/>
    </location>
</feature>
<evidence type="ECO:0000259" key="9">
    <source>
        <dbReference type="PROSITE" id="PS50196"/>
    </source>
</evidence>
<dbReference type="PANTHER" id="PTHR38697">
    <property type="entry name" value="NUCLEAR PORE COMPLEX PROTEIN SIMILAR TO S. CEREVISIAE NUP2 (EUROFUNG)"/>
    <property type="match status" value="1"/>
</dbReference>
<dbReference type="GO" id="GO:0005643">
    <property type="term" value="C:nuclear pore"/>
    <property type="evidence" value="ECO:0007669"/>
    <property type="project" value="UniProtKB-SubCell"/>
</dbReference>
<sequence>MSNKRQASTELNHENWDQEDVDEPDDTEGFKMASKEVLEKRVRRVAKRRSNISSNTEKPGVFSGFGGFNKVQKSSFDFLANLTNGANTNKDTSNKQEPFKLNPFVNKPIPSTEPSNKQNTSPSVQATTSPAQNQQSLFTNTMSSPLAGKSIFTDNKFSTNVNESPFKIATSTPKTTFNFGTKSESSSNPTSQQSIFGSTKTSSPNIFAPSVSTSFTKSSTLTSNVFPLSTSAKGTNSIENKKETKKEELDDKKLNFYGKLKCLNISLLEWIKKNLDETPLCLLTPIFQDYEKHLKDIQDEYFHDKDIKSNGDKGDCIQKNSNENVITPSTSGKSLFSNSTITHSNPQDKPANSLFGKTSGHALTATSTISSSPNMSTHSSSTSFSSDQTVAKTSPGFKFGVSTAAPSTSSITSSAGFSFGGKTAQSGISSNNEKFNFGITPTTQNASLFSANANSNTNGNTPFSFGVGNKPFSFNSNVQTNNSETKDANDEEDEPPNVEYTPLVEENSVYDKKCKIFFKKDGNFIDKGVGTLYIKKVEESNKHQLLVRANTALGNVLLNLIISSSIPTQRMGKNNVMIVCIPTPDTEPPPTPVLIRVKTPEEADDLLEVLNKYKQ</sequence>
<keyword evidence="11" id="KW-1185">Reference proteome</keyword>
<dbReference type="Proteomes" id="UP000324832">
    <property type="component" value="Unassembled WGS sequence"/>
</dbReference>
<dbReference type="InterPro" id="IPR015007">
    <property type="entry name" value="NUP2/50/61"/>
</dbReference>
<dbReference type="CDD" id="cd13170">
    <property type="entry name" value="RanBD_NUP50"/>
    <property type="match status" value="1"/>
</dbReference>